<accession>A0A0E9PFG3</accession>
<dbReference type="EMBL" id="GBXM01105318">
    <property type="protein sequence ID" value="JAH03259.1"/>
    <property type="molecule type" value="Transcribed_RNA"/>
</dbReference>
<organism evidence="1">
    <name type="scientific">Anguilla anguilla</name>
    <name type="common">European freshwater eel</name>
    <name type="synonym">Muraena anguilla</name>
    <dbReference type="NCBI Taxonomy" id="7936"/>
    <lineage>
        <taxon>Eukaryota</taxon>
        <taxon>Metazoa</taxon>
        <taxon>Chordata</taxon>
        <taxon>Craniata</taxon>
        <taxon>Vertebrata</taxon>
        <taxon>Euteleostomi</taxon>
        <taxon>Actinopterygii</taxon>
        <taxon>Neopterygii</taxon>
        <taxon>Teleostei</taxon>
        <taxon>Anguilliformes</taxon>
        <taxon>Anguillidae</taxon>
        <taxon>Anguilla</taxon>
    </lineage>
</organism>
<name>A0A0E9PFG3_ANGAN</name>
<reference evidence="1" key="1">
    <citation type="submission" date="2014-11" db="EMBL/GenBank/DDBJ databases">
        <authorList>
            <person name="Amaro Gonzalez C."/>
        </authorList>
    </citation>
    <scope>NUCLEOTIDE SEQUENCE</scope>
</reference>
<protein>
    <submittedName>
        <fullName evidence="1">Uncharacterized protein</fullName>
    </submittedName>
</protein>
<evidence type="ECO:0000313" key="1">
    <source>
        <dbReference type="EMBL" id="JAH03259.1"/>
    </source>
</evidence>
<sequence length="73" mass="8827">MAGLQRRIENFRIDMRLFRAQMLYYMYYAANDFQLSQWRLSSLTFSKCHAFTLIKYLLARTRSVPFNNIKHLG</sequence>
<proteinExistence type="predicted"/>
<dbReference type="AlphaFoldDB" id="A0A0E9PFG3"/>
<reference evidence="1" key="2">
    <citation type="journal article" date="2015" name="Fish Shellfish Immunol.">
        <title>Early steps in the European eel (Anguilla anguilla)-Vibrio vulnificus interaction in the gills: Role of the RtxA13 toxin.</title>
        <authorList>
            <person name="Callol A."/>
            <person name="Pajuelo D."/>
            <person name="Ebbesson L."/>
            <person name="Teles M."/>
            <person name="MacKenzie S."/>
            <person name="Amaro C."/>
        </authorList>
    </citation>
    <scope>NUCLEOTIDE SEQUENCE</scope>
</reference>